<sequence>MESQANSESPKHREDAPQTPASCASSASVVRCTPSWPQQLINEATEVIQAIDHQAQVDQTPPRPPDKVKESNNQQLPHIWLLWKEGFSALNLIHCSNQQMTIECNGSIVTMVHASTLYVHRRSLWQELVHLNPLNIPWLIMGDFNAYLSPSEKKGGLRPTFASMEEFRDTVNMNQLIEAPSIGLYAHLN</sequence>
<evidence type="ECO:0000313" key="2">
    <source>
        <dbReference type="EMBL" id="KAF9591014.1"/>
    </source>
</evidence>
<accession>A0A835H0W9</accession>
<dbReference type="SUPFAM" id="SSF56219">
    <property type="entry name" value="DNase I-like"/>
    <property type="match status" value="1"/>
</dbReference>
<evidence type="ECO:0000313" key="3">
    <source>
        <dbReference type="Proteomes" id="UP000631114"/>
    </source>
</evidence>
<dbReference type="AlphaFoldDB" id="A0A835H0W9"/>
<dbReference type="InterPro" id="IPR036691">
    <property type="entry name" value="Endo/exonu/phosph_ase_sf"/>
</dbReference>
<comment type="caution">
    <text evidence="2">The sequence shown here is derived from an EMBL/GenBank/DDBJ whole genome shotgun (WGS) entry which is preliminary data.</text>
</comment>
<organism evidence="2 3">
    <name type="scientific">Coptis chinensis</name>
    <dbReference type="NCBI Taxonomy" id="261450"/>
    <lineage>
        <taxon>Eukaryota</taxon>
        <taxon>Viridiplantae</taxon>
        <taxon>Streptophyta</taxon>
        <taxon>Embryophyta</taxon>
        <taxon>Tracheophyta</taxon>
        <taxon>Spermatophyta</taxon>
        <taxon>Magnoliopsida</taxon>
        <taxon>Ranunculales</taxon>
        <taxon>Ranunculaceae</taxon>
        <taxon>Coptidoideae</taxon>
        <taxon>Coptis</taxon>
    </lineage>
</organism>
<reference evidence="2 3" key="1">
    <citation type="submission" date="2020-10" db="EMBL/GenBank/DDBJ databases">
        <title>The Coptis chinensis genome and diversification of protoberbering-type alkaloids.</title>
        <authorList>
            <person name="Wang B."/>
            <person name="Shu S."/>
            <person name="Song C."/>
            <person name="Liu Y."/>
        </authorList>
    </citation>
    <scope>NUCLEOTIDE SEQUENCE [LARGE SCALE GENOMIC DNA]</scope>
    <source>
        <strain evidence="2">HL-2020</strain>
        <tissue evidence="2">Leaf</tissue>
    </source>
</reference>
<dbReference type="Gene3D" id="3.60.10.10">
    <property type="entry name" value="Endonuclease/exonuclease/phosphatase"/>
    <property type="match status" value="1"/>
</dbReference>
<dbReference type="Proteomes" id="UP000631114">
    <property type="component" value="Unassembled WGS sequence"/>
</dbReference>
<protein>
    <recommendedName>
        <fullName evidence="4">Endonuclease/exonuclease/phosphatase domain-containing protein</fullName>
    </recommendedName>
</protein>
<evidence type="ECO:0008006" key="4">
    <source>
        <dbReference type="Google" id="ProtNLM"/>
    </source>
</evidence>
<gene>
    <name evidence="2" type="ORF">IFM89_001224</name>
</gene>
<dbReference type="EMBL" id="JADFTS010000008">
    <property type="protein sequence ID" value="KAF9591014.1"/>
    <property type="molecule type" value="Genomic_DNA"/>
</dbReference>
<proteinExistence type="predicted"/>
<name>A0A835H0W9_9MAGN</name>
<keyword evidence="3" id="KW-1185">Reference proteome</keyword>
<feature type="region of interest" description="Disordered" evidence="1">
    <location>
        <begin position="1"/>
        <end position="24"/>
    </location>
</feature>
<evidence type="ECO:0000256" key="1">
    <source>
        <dbReference type="SAM" id="MobiDB-lite"/>
    </source>
</evidence>
<dbReference type="OrthoDB" id="1432859at2759"/>